<organism evidence="1 2">
    <name type="scientific">Neokomagataea tanensis</name>
    <dbReference type="NCBI Taxonomy" id="661191"/>
    <lineage>
        <taxon>Bacteria</taxon>
        <taxon>Pseudomonadati</taxon>
        <taxon>Pseudomonadota</taxon>
        <taxon>Alphaproteobacteria</taxon>
        <taxon>Acetobacterales</taxon>
        <taxon>Acetobacteraceae</taxon>
        <taxon>Neokomagataea</taxon>
    </lineage>
</organism>
<gene>
    <name evidence="1" type="primary">mobC</name>
    <name evidence="1" type="ORF">D5366_10455</name>
</gene>
<proteinExistence type="predicted"/>
<accession>A0A4Y6VAS5</accession>
<dbReference type="Pfam" id="PF21983">
    <property type="entry name" value="NikA-like"/>
    <property type="match status" value="1"/>
</dbReference>
<sequence length="114" mass="12918">MCLQQKGKHMSNLKINSVHFRISDSELKTIKQHAEKRKLKTSQYIRNICLNDVAGGSFIADELLELRKSISPIGNNINQLAHRANSGETVDISSLVDIIHTLQKDINQKLKRVK</sequence>
<name>A0A4Y6VAS5_9PROT</name>
<dbReference type="Proteomes" id="UP000317214">
    <property type="component" value="Chromosome"/>
</dbReference>
<evidence type="ECO:0000313" key="1">
    <source>
        <dbReference type="EMBL" id="QDH25567.1"/>
    </source>
</evidence>
<reference evidence="1 2" key="1">
    <citation type="submission" date="2018-09" db="EMBL/GenBank/DDBJ databases">
        <title>The complete genome sequence of Neokomagataea tanensis NBRC 106556(T).</title>
        <authorList>
            <person name="Chua K.-O."/>
            <person name="See-Too W.-S."/>
            <person name="Hong K.-W."/>
            <person name="Yin W.-F."/>
            <person name="Chan K.-G."/>
        </authorList>
    </citation>
    <scope>NUCLEOTIDE SEQUENCE [LARGE SCALE GENOMIC DNA]</scope>
    <source>
        <strain evidence="2">AH13 \ NBRC 106556</strain>
    </source>
</reference>
<dbReference type="EMBL" id="CP032485">
    <property type="protein sequence ID" value="QDH25567.1"/>
    <property type="molecule type" value="Genomic_DNA"/>
</dbReference>
<evidence type="ECO:0000313" key="2">
    <source>
        <dbReference type="Proteomes" id="UP000317214"/>
    </source>
</evidence>
<dbReference type="KEGG" id="ntn:D5366_10455"/>
<dbReference type="AlphaFoldDB" id="A0A4Y6VAS5"/>
<dbReference type="OrthoDB" id="7271478at2"/>
<protein>
    <submittedName>
        <fullName evidence="1">Plasmid mobilization relaxosome protein MobC</fullName>
    </submittedName>
</protein>
<keyword evidence="2" id="KW-1185">Reference proteome</keyword>
<dbReference type="InterPro" id="IPR053842">
    <property type="entry name" value="NikA-like"/>
</dbReference>